<dbReference type="InterPro" id="IPR011098">
    <property type="entry name" value="G5_dom"/>
</dbReference>
<dbReference type="Proteomes" id="UP000182569">
    <property type="component" value="Chromosome"/>
</dbReference>
<gene>
    <name evidence="4" type="ORF">A7L45_00740</name>
</gene>
<keyword evidence="2" id="KW-1133">Transmembrane helix</keyword>
<dbReference type="OrthoDB" id="9798935at2"/>
<sequence>MMRNVKNNIKNYFSNGPKTVFVVMLLVMCVTVTIFNMKKAISVIVDGKAIQVITLKSNVTQILKSNNIALGAKDQITVSLDSKVKDGDKIYIKKAVNVKVEVDGKKYNILTAENTVEDMLKAEKIVLSGADKITPSKSKDLTSGLQVVITRVNTKTLEETKAVNFATETKNSDELDKGVKKVIQKGKAGQKVITSSVVYENGKEISRKLISEKLKSEPVKQIVALGTTNVYTASRGGNVRYSRKLSVRATAYTADYSCTGKGPDDPALGITSTGVRAKRNADGYSTIAVDPRVIPLGSKVYVDGYGYAIAEDIGGAIKGNHIDLYFDSSDEMWGWGARNVSIYIME</sequence>
<feature type="domain" description="G5" evidence="3">
    <location>
        <begin position="149"/>
        <end position="229"/>
    </location>
</feature>
<keyword evidence="2" id="KW-0472">Membrane</keyword>
<keyword evidence="1" id="KW-0732">Signal</keyword>
<dbReference type="Gene3D" id="2.40.40.10">
    <property type="entry name" value="RlpA-like domain"/>
    <property type="match status" value="1"/>
</dbReference>
<dbReference type="STRING" id="1552.A7L45_00740"/>
<accession>A0A1J0GBI3</accession>
<dbReference type="Pfam" id="PF06725">
    <property type="entry name" value="3D"/>
    <property type="match status" value="1"/>
</dbReference>
<dbReference type="PANTHER" id="PTHR39160">
    <property type="entry name" value="CELL WALL-BINDING PROTEIN YOCH"/>
    <property type="match status" value="1"/>
</dbReference>
<dbReference type="Pfam" id="PF07501">
    <property type="entry name" value="G5"/>
    <property type="match status" value="1"/>
</dbReference>
<feature type="transmembrane region" description="Helical" evidence="2">
    <location>
        <begin position="20"/>
        <end position="37"/>
    </location>
</feature>
<evidence type="ECO:0000256" key="2">
    <source>
        <dbReference type="SAM" id="Phobius"/>
    </source>
</evidence>
<dbReference type="Gene3D" id="2.20.230.10">
    <property type="entry name" value="Resuscitation-promoting factor rpfb"/>
    <property type="match status" value="1"/>
</dbReference>
<dbReference type="Pfam" id="PF03990">
    <property type="entry name" value="DUF348"/>
    <property type="match status" value="2"/>
</dbReference>
<proteinExistence type="predicted"/>
<dbReference type="GO" id="GO:0009254">
    <property type="term" value="P:peptidoglycan turnover"/>
    <property type="evidence" value="ECO:0007669"/>
    <property type="project" value="InterPro"/>
</dbReference>
<dbReference type="InterPro" id="IPR036908">
    <property type="entry name" value="RlpA-like_sf"/>
</dbReference>
<evidence type="ECO:0000313" key="5">
    <source>
        <dbReference type="Proteomes" id="UP000182569"/>
    </source>
</evidence>
<dbReference type="GO" id="GO:0019867">
    <property type="term" value="C:outer membrane"/>
    <property type="evidence" value="ECO:0007669"/>
    <property type="project" value="InterPro"/>
</dbReference>
<keyword evidence="2" id="KW-0812">Transmembrane</keyword>
<dbReference type="KEGG" id="ceu:A7L45_00740"/>
<dbReference type="InterPro" id="IPR059180">
    <property type="entry name" value="3D_YorM"/>
</dbReference>
<keyword evidence="5" id="KW-1185">Reference proteome</keyword>
<dbReference type="SUPFAM" id="SSF50685">
    <property type="entry name" value="Barwin-like endoglucanases"/>
    <property type="match status" value="1"/>
</dbReference>
<reference evidence="5" key="1">
    <citation type="journal article" date="2016" name="Front. Microbiol.">
        <title>Complete Genome Sequence of Clostridium estertheticum DSM 8809, a Microbe Identified in Spoiled Vacuum Packed Beef.</title>
        <authorList>
            <person name="Yu Z."/>
            <person name="Gunn L."/>
            <person name="Brennan E."/>
            <person name="Reid R."/>
            <person name="Wall P.G."/>
            <person name="Gaora O.P."/>
            <person name="Hurley D."/>
            <person name="Bolton D."/>
            <person name="Fanning S."/>
        </authorList>
    </citation>
    <scope>NUCLEOTIDE SEQUENCE [LARGE SCALE GENOMIC DNA]</scope>
    <source>
        <strain evidence="5">DSM 8809</strain>
    </source>
</reference>
<dbReference type="CDD" id="cd14667">
    <property type="entry name" value="3D_containing_proteins"/>
    <property type="match status" value="1"/>
</dbReference>
<evidence type="ECO:0000259" key="3">
    <source>
        <dbReference type="PROSITE" id="PS51109"/>
    </source>
</evidence>
<dbReference type="PANTHER" id="PTHR39160:SF4">
    <property type="entry name" value="RESUSCITATION-PROMOTING FACTOR RPFB"/>
    <property type="match status" value="1"/>
</dbReference>
<dbReference type="AlphaFoldDB" id="A0A1J0GBI3"/>
<dbReference type="InterPro" id="IPR007137">
    <property type="entry name" value="DUF348"/>
</dbReference>
<evidence type="ECO:0000256" key="1">
    <source>
        <dbReference type="ARBA" id="ARBA00022729"/>
    </source>
</evidence>
<dbReference type="EMBL" id="CP015756">
    <property type="protein sequence ID" value="APC38698.1"/>
    <property type="molecule type" value="Genomic_DNA"/>
</dbReference>
<protein>
    <recommendedName>
        <fullName evidence="3">G5 domain-containing protein</fullName>
    </recommendedName>
</protein>
<dbReference type="InterPro" id="IPR051933">
    <property type="entry name" value="Resuscitation_pf_RpfB"/>
</dbReference>
<organism evidence="4 5">
    <name type="scientific">Clostridium estertheticum subsp. estertheticum</name>
    <dbReference type="NCBI Taxonomy" id="1552"/>
    <lineage>
        <taxon>Bacteria</taxon>
        <taxon>Bacillati</taxon>
        <taxon>Bacillota</taxon>
        <taxon>Clostridia</taxon>
        <taxon>Eubacteriales</taxon>
        <taxon>Clostridiaceae</taxon>
        <taxon>Clostridium</taxon>
    </lineage>
</organism>
<name>A0A1J0GBI3_9CLOT</name>
<dbReference type="SMART" id="SM01208">
    <property type="entry name" value="G5"/>
    <property type="match status" value="1"/>
</dbReference>
<dbReference type="RefSeq" id="WP_071610994.1">
    <property type="nucleotide sequence ID" value="NZ_CP015756.1"/>
</dbReference>
<evidence type="ECO:0000313" key="4">
    <source>
        <dbReference type="EMBL" id="APC38698.1"/>
    </source>
</evidence>
<dbReference type="PROSITE" id="PS51109">
    <property type="entry name" value="G5"/>
    <property type="match status" value="1"/>
</dbReference>
<dbReference type="GO" id="GO:0004553">
    <property type="term" value="F:hydrolase activity, hydrolyzing O-glycosyl compounds"/>
    <property type="evidence" value="ECO:0007669"/>
    <property type="project" value="InterPro"/>
</dbReference>
<dbReference type="InterPro" id="IPR010611">
    <property type="entry name" value="3D_dom"/>
</dbReference>